<keyword evidence="7" id="KW-0378">Hydrolase</keyword>
<evidence type="ECO:0000313" key="9">
    <source>
        <dbReference type="EMBL" id="OBT96130.1"/>
    </source>
</evidence>
<feature type="domain" description="RNase H type-1" evidence="8">
    <location>
        <begin position="1"/>
        <end position="155"/>
    </location>
</feature>
<protein>
    <recommendedName>
        <fullName evidence="3">ribonuclease H</fullName>
        <ecNumber evidence="3">3.1.26.4</ecNumber>
    </recommendedName>
</protein>
<evidence type="ECO:0000259" key="8">
    <source>
        <dbReference type="PROSITE" id="PS50879"/>
    </source>
</evidence>
<dbReference type="GO" id="GO:0004523">
    <property type="term" value="F:RNA-DNA hybrid ribonuclease activity"/>
    <property type="evidence" value="ECO:0007669"/>
    <property type="project" value="UniProtKB-EC"/>
</dbReference>
<evidence type="ECO:0000256" key="1">
    <source>
        <dbReference type="ARBA" id="ARBA00000077"/>
    </source>
</evidence>
<evidence type="ECO:0000313" key="10">
    <source>
        <dbReference type="Proteomes" id="UP000091956"/>
    </source>
</evidence>
<dbReference type="AlphaFoldDB" id="A0A1B8GJW2"/>
<name>A0A1B8GJW2_9PEZI</name>
<dbReference type="OrthoDB" id="245563at2759"/>
<evidence type="ECO:0000256" key="2">
    <source>
        <dbReference type="ARBA" id="ARBA00005300"/>
    </source>
</evidence>
<dbReference type="EC" id="3.1.26.4" evidence="3"/>
<dbReference type="EMBL" id="KV460230">
    <property type="protein sequence ID" value="OBT96130.1"/>
    <property type="molecule type" value="Genomic_DNA"/>
</dbReference>
<dbReference type="STRING" id="342668.A0A1B8GJW2"/>
<dbReference type="SUPFAM" id="SSF53098">
    <property type="entry name" value="Ribonuclease H-like"/>
    <property type="match status" value="1"/>
</dbReference>
<dbReference type="PROSITE" id="PS50879">
    <property type="entry name" value="RNASE_H_1"/>
    <property type="match status" value="1"/>
</dbReference>
<dbReference type="Proteomes" id="UP000091956">
    <property type="component" value="Unassembled WGS sequence"/>
</dbReference>
<evidence type="ECO:0000256" key="6">
    <source>
        <dbReference type="ARBA" id="ARBA00022759"/>
    </source>
</evidence>
<dbReference type="InterPro" id="IPR002156">
    <property type="entry name" value="RNaseH_domain"/>
</dbReference>
<accession>A0A1B8GJW2</accession>
<dbReference type="GeneID" id="28840311"/>
<comment type="similarity">
    <text evidence="2">Belongs to the RNase H family.</text>
</comment>
<reference evidence="10" key="2">
    <citation type="journal article" date="2018" name="Nat. Commun.">
        <title>Extreme sensitivity to ultraviolet light in the fungal pathogen causing white-nose syndrome of bats.</title>
        <authorList>
            <person name="Palmer J.M."/>
            <person name="Drees K.P."/>
            <person name="Foster J.T."/>
            <person name="Lindner D.L."/>
        </authorList>
    </citation>
    <scope>NUCLEOTIDE SEQUENCE [LARGE SCALE GENOMIC DNA]</scope>
    <source>
        <strain evidence="10">UAMH 10579</strain>
    </source>
</reference>
<dbReference type="GO" id="GO:0046872">
    <property type="term" value="F:metal ion binding"/>
    <property type="evidence" value="ECO:0007669"/>
    <property type="project" value="UniProtKB-KW"/>
</dbReference>
<dbReference type="PANTHER" id="PTHR10642:SF26">
    <property type="entry name" value="RIBONUCLEASE H1"/>
    <property type="match status" value="1"/>
</dbReference>
<dbReference type="InterPro" id="IPR012337">
    <property type="entry name" value="RNaseH-like_sf"/>
</dbReference>
<keyword evidence="6" id="KW-0255">Endonuclease</keyword>
<gene>
    <name evidence="9" type="ORF">VE01_06925</name>
</gene>
<dbReference type="PANTHER" id="PTHR10642">
    <property type="entry name" value="RIBONUCLEASE H1"/>
    <property type="match status" value="1"/>
</dbReference>
<evidence type="ECO:0000256" key="5">
    <source>
        <dbReference type="ARBA" id="ARBA00022723"/>
    </source>
</evidence>
<dbReference type="InterPro" id="IPR036397">
    <property type="entry name" value="RNaseH_sf"/>
</dbReference>
<dbReference type="InterPro" id="IPR050092">
    <property type="entry name" value="RNase_H"/>
</dbReference>
<dbReference type="Pfam" id="PF00075">
    <property type="entry name" value="RNase_H"/>
    <property type="match status" value="1"/>
</dbReference>
<keyword evidence="4" id="KW-0540">Nuclease</keyword>
<evidence type="ECO:0000256" key="3">
    <source>
        <dbReference type="ARBA" id="ARBA00012180"/>
    </source>
</evidence>
<reference evidence="9 10" key="1">
    <citation type="submission" date="2016-03" db="EMBL/GenBank/DDBJ databases">
        <title>Comparative genomics of Pseudogymnoascus destructans, the fungus causing white-nose syndrome of bats.</title>
        <authorList>
            <person name="Palmer J.M."/>
            <person name="Drees K.P."/>
            <person name="Foster J.T."/>
            <person name="Lindner D.L."/>
        </authorList>
    </citation>
    <scope>NUCLEOTIDE SEQUENCE [LARGE SCALE GENOMIC DNA]</scope>
    <source>
        <strain evidence="9 10">UAMH 10579</strain>
    </source>
</reference>
<proteinExistence type="inferred from homology"/>
<sequence>MRIFVDGACRNNGYSGAEGSAAAVFKRGKNQILQSHKYRLPDDPAPTNQRAEITAIIIALKQALHKHEDLDTFPRLDVKIFSDSDYAVRCMNEFVFKWLENGWTTAAGRPVKNQDLIKDAVRYHDELKRLGKVRIRWIPREQNQDADQLCNEVLDGYDYYDEYY</sequence>
<organism evidence="9 10">
    <name type="scientific">Pseudogymnoascus verrucosus</name>
    <dbReference type="NCBI Taxonomy" id="342668"/>
    <lineage>
        <taxon>Eukaryota</taxon>
        <taxon>Fungi</taxon>
        <taxon>Dikarya</taxon>
        <taxon>Ascomycota</taxon>
        <taxon>Pezizomycotina</taxon>
        <taxon>Leotiomycetes</taxon>
        <taxon>Thelebolales</taxon>
        <taxon>Thelebolaceae</taxon>
        <taxon>Pseudogymnoascus</taxon>
    </lineage>
</organism>
<dbReference type="GO" id="GO:0043137">
    <property type="term" value="P:DNA replication, removal of RNA primer"/>
    <property type="evidence" value="ECO:0007669"/>
    <property type="project" value="TreeGrafter"/>
</dbReference>
<comment type="catalytic activity">
    <reaction evidence="1">
        <text>Endonucleolytic cleavage to 5'-phosphomonoester.</text>
        <dbReference type="EC" id="3.1.26.4"/>
    </reaction>
</comment>
<dbReference type="GO" id="GO:0003676">
    <property type="term" value="F:nucleic acid binding"/>
    <property type="evidence" value="ECO:0007669"/>
    <property type="project" value="InterPro"/>
</dbReference>
<evidence type="ECO:0000256" key="4">
    <source>
        <dbReference type="ARBA" id="ARBA00022722"/>
    </source>
</evidence>
<keyword evidence="10" id="KW-1185">Reference proteome</keyword>
<dbReference type="RefSeq" id="XP_018129863.1">
    <property type="nucleotide sequence ID" value="XM_018276362.1"/>
</dbReference>
<keyword evidence="5" id="KW-0479">Metal-binding</keyword>
<evidence type="ECO:0000256" key="7">
    <source>
        <dbReference type="ARBA" id="ARBA00022801"/>
    </source>
</evidence>
<dbReference type="Gene3D" id="3.30.420.10">
    <property type="entry name" value="Ribonuclease H-like superfamily/Ribonuclease H"/>
    <property type="match status" value="1"/>
</dbReference>